<keyword evidence="4" id="KW-1185">Reference proteome</keyword>
<dbReference type="GO" id="GO:0005737">
    <property type="term" value="C:cytoplasm"/>
    <property type="evidence" value="ECO:0007669"/>
    <property type="project" value="GOC"/>
</dbReference>
<name>A0AAJ0CUN4_9HYPO</name>
<dbReference type="Gene3D" id="1.10.357.150">
    <property type="match status" value="1"/>
</dbReference>
<evidence type="ECO:0000313" key="4">
    <source>
        <dbReference type="Proteomes" id="UP001251528"/>
    </source>
</evidence>
<dbReference type="EMBL" id="JASWJB010000033">
    <property type="protein sequence ID" value="KAK2608730.1"/>
    <property type="molecule type" value="Genomic_DNA"/>
</dbReference>
<proteinExistence type="predicted"/>
<organism evidence="3 4">
    <name type="scientific">Conoideocrella luteorostrata</name>
    <dbReference type="NCBI Taxonomy" id="1105319"/>
    <lineage>
        <taxon>Eukaryota</taxon>
        <taxon>Fungi</taxon>
        <taxon>Dikarya</taxon>
        <taxon>Ascomycota</taxon>
        <taxon>Pezizomycotina</taxon>
        <taxon>Sordariomycetes</taxon>
        <taxon>Hypocreomycetidae</taxon>
        <taxon>Hypocreales</taxon>
        <taxon>Clavicipitaceae</taxon>
        <taxon>Conoideocrella</taxon>
    </lineage>
</organism>
<dbReference type="AlphaFoldDB" id="A0AAJ0CUN4"/>
<evidence type="ECO:0000259" key="2">
    <source>
        <dbReference type="Pfam" id="PF22766"/>
    </source>
</evidence>
<accession>A0AAJ0CUN4</accession>
<dbReference type="GO" id="GO:0006888">
    <property type="term" value="P:endoplasmic reticulum to Golgi vesicle-mediated transport"/>
    <property type="evidence" value="ECO:0007669"/>
    <property type="project" value="TreeGrafter"/>
</dbReference>
<dbReference type="GO" id="GO:1990423">
    <property type="term" value="C:RZZ complex"/>
    <property type="evidence" value="ECO:0007669"/>
    <property type="project" value="TreeGrafter"/>
</dbReference>
<dbReference type="InterPro" id="IPR055148">
    <property type="entry name" value="ZW10_C_2"/>
</dbReference>
<dbReference type="GO" id="GO:0007094">
    <property type="term" value="P:mitotic spindle assembly checkpoint signaling"/>
    <property type="evidence" value="ECO:0007669"/>
    <property type="project" value="TreeGrafter"/>
</dbReference>
<dbReference type="Pfam" id="PF22766">
    <property type="entry name" value="ZW10_C2"/>
    <property type="match status" value="1"/>
</dbReference>
<dbReference type="PANTHER" id="PTHR12205:SF0">
    <property type="entry name" value="CENTROMERE_KINETOCHORE PROTEIN ZW10 HOMOLOG"/>
    <property type="match status" value="1"/>
</dbReference>
<protein>
    <submittedName>
        <fullName evidence="3">Ribosome biogenesis protein ytm1</fullName>
    </submittedName>
</protein>
<dbReference type="PANTHER" id="PTHR12205">
    <property type="entry name" value="CENTROMERE/KINETOCHORE PROTEIN ZW10"/>
    <property type="match status" value="1"/>
</dbReference>
<feature type="compositionally biased region" description="Acidic residues" evidence="1">
    <location>
        <begin position="467"/>
        <end position="483"/>
    </location>
</feature>
<gene>
    <name evidence="3" type="primary">YTM1_1</name>
    <name evidence="3" type="ORF">QQS21_002719</name>
</gene>
<feature type="domain" description="ZW10 C-terminal helical" evidence="2">
    <location>
        <begin position="698"/>
        <end position="847"/>
    </location>
</feature>
<evidence type="ECO:0000256" key="1">
    <source>
        <dbReference type="SAM" id="MobiDB-lite"/>
    </source>
</evidence>
<feature type="compositionally biased region" description="Low complexity" evidence="1">
    <location>
        <begin position="421"/>
        <end position="439"/>
    </location>
</feature>
<reference evidence="3" key="1">
    <citation type="submission" date="2023-06" db="EMBL/GenBank/DDBJ databases">
        <title>Conoideocrella luteorostrata (Hypocreales: Clavicipitaceae), a potential biocontrol fungus for elongate hemlock scale in United States Christmas tree production areas.</title>
        <authorList>
            <person name="Barrett H."/>
            <person name="Lovett B."/>
            <person name="Macias A.M."/>
            <person name="Stajich J.E."/>
            <person name="Kasson M.T."/>
        </authorList>
    </citation>
    <scope>NUCLEOTIDE SEQUENCE</scope>
    <source>
        <strain evidence="3">ARSEF 14590</strain>
    </source>
</reference>
<sequence>MATATEPQHLNDAIVAFSLEGRFPDDISSLPPVSDLDLQPTIESLAKAKRDLETEIHKINEETKDDVSSWAHNAKVLQADIIRSKTIANEIVRQSEAPDVSGEAIDDAEKKTQFLLRELQYSQQINAALAKIKSLSQLLAQVEVERNERRILNSLRLLECSWNAIDEVGVSKTCRIVKLLDHRAFDLKSSIHEVFNNIWKELVHFSVENGEVIIRESLPEGGMTLSEAVIVLKVYKETDERMEQLWRNLDGAVISPRMKQSGQNTAGVNVNGDKLELTGLSDGSVTSLLSDLEAVMVFVSQKLPKGLLSTLGGFMMADLIPRLIGQWLNPAVPSSLSEVPKFQSIMQSAQNFCGTLEANDYAGFDVLKDWVTKAHMTWLGRYRETSLDTVRRKLAHGIGAPRQVERVERHMVTVSEGKELATTGAGATADTNDWGAAWDDAWDDDNKETTTKTEPNTNPPSKLVAKDDDDGGADAWDWDDEGGADQPPEESNQNKDAGQDEEDTGADAWGWADEDTTVRPEQANTSSPKIRKAKTVHEEKKELIFREKYYISSMPDPILELITATLEDGAALTEESDTHQIIASTAPGLFSLPTLALALFRAISPYYYSLVDGGNMYLYNDAMYIAEQLSKFSDAWKQRQDITTRARHMLRLDIDVKTLQNFANRSYANEMNIQRTVLQDLLGTSQSMMQQDEPASAIEAGTTRIRSIATMWEDILPRSVWSQAIGSLVDALASRIITDVLEMSSIGQDEAYSIANLIVTTTTLDDLFLPSKLGGTEPNRNEVSTTEQYAPNWPRLKYLSEILQSDLNGIRALWCEQKLSYYFTVEEVVDLIHASFEDNPRTRQTIKDIQNTNYPAVDL</sequence>
<evidence type="ECO:0000313" key="3">
    <source>
        <dbReference type="EMBL" id="KAK2608730.1"/>
    </source>
</evidence>
<feature type="region of interest" description="Disordered" evidence="1">
    <location>
        <begin position="416"/>
        <end position="533"/>
    </location>
</feature>
<comment type="caution">
    <text evidence="3">The sequence shown here is derived from an EMBL/GenBank/DDBJ whole genome shotgun (WGS) entry which is preliminary data.</text>
</comment>
<dbReference type="Proteomes" id="UP001251528">
    <property type="component" value="Unassembled WGS sequence"/>
</dbReference>
<dbReference type="InterPro" id="IPR046362">
    <property type="entry name" value="Zw10/DSL1_C_sf"/>
</dbReference>